<reference evidence="7 8" key="1">
    <citation type="submission" date="2020-08" db="EMBL/GenBank/DDBJ databases">
        <title>Genomic Encyclopedia of Type Strains, Phase IV (KMG-IV): sequencing the most valuable type-strain genomes for metagenomic binning, comparative biology and taxonomic classification.</title>
        <authorList>
            <person name="Goeker M."/>
        </authorList>
    </citation>
    <scope>NUCLEOTIDE SEQUENCE [LARGE SCALE GENOMIC DNA]</scope>
    <source>
        <strain evidence="7 8">DSM 19612</strain>
    </source>
</reference>
<dbReference type="SUPFAM" id="SSF53901">
    <property type="entry name" value="Thiolase-like"/>
    <property type="match status" value="2"/>
</dbReference>
<feature type="domain" description="Chalcone/stilbene synthase N-terminal" evidence="5">
    <location>
        <begin position="63"/>
        <end position="203"/>
    </location>
</feature>
<comment type="caution">
    <text evidence="7">The sequence shown here is derived from an EMBL/GenBank/DDBJ whole genome shotgun (WGS) entry which is preliminary data.</text>
</comment>
<keyword evidence="3" id="KW-0012">Acyltransferase</keyword>
<evidence type="ECO:0000256" key="2">
    <source>
        <dbReference type="ARBA" id="ARBA00022679"/>
    </source>
</evidence>
<proteinExistence type="inferred from homology"/>
<dbReference type="Pfam" id="PF00195">
    <property type="entry name" value="Chal_sti_synt_N"/>
    <property type="match status" value="1"/>
</dbReference>
<dbReference type="GO" id="GO:0030639">
    <property type="term" value="P:polyketide biosynthetic process"/>
    <property type="evidence" value="ECO:0007669"/>
    <property type="project" value="TreeGrafter"/>
</dbReference>
<dbReference type="InterPro" id="IPR016039">
    <property type="entry name" value="Thiolase-like"/>
</dbReference>
<evidence type="ECO:0000313" key="7">
    <source>
        <dbReference type="EMBL" id="MBB6452265.1"/>
    </source>
</evidence>
<dbReference type="InterPro" id="IPR012328">
    <property type="entry name" value="Chalcone/stilbene_synt_C"/>
</dbReference>
<evidence type="ECO:0000259" key="6">
    <source>
        <dbReference type="Pfam" id="PF02797"/>
    </source>
</evidence>
<dbReference type="PROSITE" id="PS00441">
    <property type="entry name" value="CHALCONE_SYNTH"/>
    <property type="match status" value="1"/>
</dbReference>
<keyword evidence="2" id="KW-0808">Transferase</keyword>
<sequence>MPYIASVGVSSPPYKISQTKAKTLIKEIFPRAERELERLLPVFDNAFIEERQFVVPVEWFEQTHSFEERNNLYIEEATQHSVAAIRDCVQNNVLLSEEMLIEQIDCFLFVSSSGIATPTIDARCINELPFRDDITRIPIWGLGCAGGASGLARAYEWLKANPKKTAVLVNAELCSLAFQKDDNRKSNFIGSALFGDGVSACLLVGDESPYLRRVKSPVKIKGTSSKMKKDSLNVMGWDVKNTGFHVIFAKSIPSLVNYFWKEHVTDFLEQQEEDKENFAFLTAHPGGLKVLEAIEETLPCSREALRFSYDVLKKHGNMSSPTVLYVLKEAMESMPKIGTRSLLTALGPGFSSEMMIIEWGIA</sequence>
<feature type="active site" description="Acyl-thioester intermediate" evidence="4">
    <location>
        <position position="144"/>
    </location>
</feature>
<comment type="similarity">
    <text evidence="1">Belongs to the thiolase-like superfamily. Chalcone/stilbene synthases family.</text>
</comment>
<dbReference type="Gene3D" id="3.40.47.10">
    <property type="match status" value="2"/>
</dbReference>
<evidence type="ECO:0000256" key="3">
    <source>
        <dbReference type="ARBA" id="ARBA00023315"/>
    </source>
</evidence>
<dbReference type="InterPro" id="IPR001099">
    <property type="entry name" value="Chalcone/stilbene_synt_N"/>
</dbReference>
<dbReference type="Proteomes" id="UP000581688">
    <property type="component" value="Unassembled WGS sequence"/>
</dbReference>
<name>A0A841Q280_9BACI</name>
<dbReference type="PANTHER" id="PTHR11877:SF99">
    <property type="entry name" value="1,3,6,8-TETRAHYDROXYNAPHTHALENE SYNTHASE"/>
    <property type="match status" value="1"/>
</dbReference>
<evidence type="ECO:0000259" key="5">
    <source>
        <dbReference type="Pfam" id="PF00195"/>
    </source>
</evidence>
<dbReference type="EMBL" id="JACHGH010000002">
    <property type="protein sequence ID" value="MBB6452265.1"/>
    <property type="molecule type" value="Genomic_DNA"/>
</dbReference>
<evidence type="ECO:0000256" key="4">
    <source>
        <dbReference type="PIRSR" id="PIRSR000451-1"/>
    </source>
</evidence>
<dbReference type="GO" id="GO:0016747">
    <property type="term" value="F:acyltransferase activity, transferring groups other than amino-acyl groups"/>
    <property type="evidence" value="ECO:0007669"/>
    <property type="project" value="InterPro"/>
</dbReference>
<organism evidence="7 8">
    <name type="scientific">Salirhabdus euzebyi</name>
    <dbReference type="NCBI Taxonomy" id="394506"/>
    <lineage>
        <taxon>Bacteria</taxon>
        <taxon>Bacillati</taxon>
        <taxon>Bacillota</taxon>
        <taxon>Bacilli</taxon>
        <taxon>Bacillales</taxon>
        <taxon>Bacillaceae</taxon>
        <taxon>Salirhabdus</taxon>
    </lineage>
</organism>
<feature type="domain" description="Chalcone/stilbene synthase C-terminal" evidence="6">
    <location>
        <begin position="232"/>
        <end position="357"/>
    </location>
</feature>
<dbReference type="RefSeq" id="WP_174495058.1">
    <property type="nucleotide sequence ID" value="NZ_CADDWK010000002.1"/>
</dbReference>
<dbReference type="Pfam" id="PF02797">
    <property type="entry name" value="Chal_sti_synt_C"/>
    <property type="match status" value="1"/>
</dbReference>
<dbReference type="CDD" id="cd00831">
    <property type="entry name" value="CHS_like"/>
    <property type="match status" value="1"/>
</dbReference>
<dbReference type="PANTHER" id="PTHR11877">
    <property type="entry name" value="HYDROXYMETHYLGLUTARYL-COA SYNTHASE"/>
    <property type="match status" value="1"/>
</dbReference>
<evidence type="ECO:0000313" key="8">
    <source>
        <dbReference type="Proteomes" id="UP000581688"/>
    </source>
</evidence>
<dbReference type="InterPro" id="IPR018088">
    <property type="entry name" value="Chalcone/stilbene_synthase_AS"/>
</dbReference>
<dbReference type="InterPro" id="IPR011141">
    <property type="entry name" value="Polyketide_synthase_type-III"/>
</dbReference>
<evidence type="ECO:0000256" key="1">
    <source>
        <dbReference type="ARBA" id="ARBA00005531"/>
    </source>
</evidence>
<accession>A0A841Q280</accession>
<protein>
    <submittedName>
        <fullName evidence="7">Alkylresorcinol/alkylpyrone synthase</fullName>
    </submittedName>
</protein>
<dbReference type="PIRSF" id="PIRSF000451">
    <property type="entry name" value="PKS_III"/>
    <property type="match status" value="1"/>
</dbReference>
<gene>
    <name evidence="7" type="ORF">HNQ94_000710</name>
</gene>
<dbReference type="AlphaFoldDB" id="A0A841Q280"/>
<keyword evidence="8" id="KW-1185">Reference proteome</keyword>